<dbReference type="InterPro" id="IPR050111">
    <property type="entry name" value="C-type_lectin/snaclec_domain"/>
</dbReference>
<reference evidence="2" key="2">
    <citation type="submission" date="2025-08" db="UniProtKB">
        <authorList>
            <consortium name="Ensembl"/>
        </authorList>
    </citation>
    <scope>IDENTIFICATION</scope>
</reference>
<reference evidence="2" key="3">
    <citation type="submission" date="2025-09" db="UniProtKB">
        <authorList>
            <consortium name="Ensembl"/>
        </authorList>
    </citation>
    <scope>IDENTIFICATION</scope>
</reference>
<dbReference type="Ensembl" id="ENSPNAT00000023003.2">
    <property type="protein sequence ID" value="ENSPNAP00000014951.2"/>
    <property type="gene ID" value="ENSPNAG00000020925.2"/>
</dbReference>
<accession>A0A3B4CW09</accession>
<reference evidence="2 3" key="1">
    <citation type="submission" date="2020-10" db="EMBL/GenBank/DDBJ databases">
        <title>Pygocentrus nattereri (red-bellied piranha) genome, fPygNat1, primary haplotype.</title>
        <authorList>
            <person name="Myers G."/>
            <person name="Meyer A."/>
            <person name="Karagic N."/>
            <person name="Pippel M."/>
            <person name="Winkler S."/>
            <person name="Tracey A."/>
            <person name="Wood J."/>
            <person name="Formenti G."/>
            <person name="Howe K."/>
            <person name="Fedrigo O."/>
            <person name="Jarvis E.D."/>
        </authorList>
    </citation>
    <scope>NUCLEOTIDE SEQUENCE [LARGE SCALE GENOMIC DNA]</scope>
</reference>
<sequence>LTAGWMRFHNKCYLFKGSHHHNQVKANWTYAREWCLNVFINPSRILSDALHCVVLHWFYLLLSLCHSLTLSLLPDFVASYLRDLVHPVWIGLSDSLHEGKFAWTDGSPVLFTNWADKEPNNNDGEVEQFHRPTLKLVTH</sequence>
<feature type="domain" description="C-type lectin" evidence="1">
    <location>
        <begin position="8"/>
        <end position="127"/>
    </location>
</feature>
<organism evidence="2 3">
    <name type="scientific">Pygocentrus nattereri</name>
    <name type="common">Red-bellied piranha</name>
    <dbReference type="NCBI Taxonomy" id="42514"/>
    <lineage>
        <taxon>Eukaryota</taxon>
        <taxon>Metazoa</taxon>
        <taxon>Chordata</taxon>
        <taxon>Craniata</taxon>
        <taxon>Vertebrata</taxon>
        <taxon>Euteleostomi</taxon>
        <taxon>Actinopterygii</taxon>
        <taxon>Neopterygii</taxon>
        <taxon>Teleostei</taxon>
        <taxon>Ostariophysi</taxon>
        <taxon>Characiformes</taxon>
        <taxon>Characoidei</taxon>
        <taxon>Pygocentrus</taxon>
    </lineage>
</organism>
<dbReference type="InterPro" id="IPR001304">
    <property type="entry name" value="C-type_lectin-like"/>
</dbReference>
<dbReference type="Proteomes" id="UP001501920">
    <property type="component" value="Chromosome 16"/>
</dbReference>
<evidence type="ECO:0000313" key="3">
    <source>
        <dbReference type="Proteomes" id="UP001501920"/>
    </source>
</evidence>
<dbReference type="CDD" id="cd00037">
    <property type="entry name" value="CLECT"/>
    <property type="match status" value="1"/>
</dbReference>
<keyword evidence="3" id="KW-1185">Reference proteome</keyword>
<dbReference type="PROSITE" id="PS50041">
    <property type="entry name" value="C_TYPE_LECTIN_2"/>
    <property type="match status" value="1"/>
</dbReference>
<evidence type="ECO:0000259" key="1">
    <source>
        <dbReference type="PROSITE" id="PS50041"/>
    </source>
</evidence>
<protein>
    <recommendedName>
        <fullName evidence="1">C-type lectin domain-containing protein</fullName>
    </recommendedName>
</protein>
<dbReference type="PANTHER" id="PTHR22803">
    <property type="entry name" value="MANNOSE, PHOSPHOLIPASE, LECTIN RECEPTOR RELATED"/>
    <property type="match status" value="1"/>
</dbReference>
<evidence type="ECO:0000313" key="2">
    <source>
        <dbReference type="Ensembl" id="ENSPNAP00000014951.2"/>
    </source>
</evidence>
<name>A0A3B4CW09_PYGNA</name>
<proteinExistence type="predicted"/>
<dbReference type="InterPro" id="IPR016186">
    <property type="entry name" value="C-type_lectin-like/link_sf"/>
</dbReference>
<dbReference type="AlphaFoldDB" id="A0A3B4CW09"/>
<dbReference type="Pfam" id="PF00059">
    <property type="entry name" value="Lectin_C"/>
    <property type="match status" value="1"/>
</dbReference>
<dbReference type="InterPro" id="IPR016187">
    <property type="entry name" value="CTDL_fold"/>
</dbReference>
<dbReference type="Gene3D" id="3.10.100.10">
    <property type="entry name" value="Mannose-Binding Protein A, subunit A"/>
    <property type="match status" value="1"/>
</dbReference>
<dbReference type="SUPFAM" id="SSF56436">
    <property type="entry name" value="C-type lectin-like"/>
    <property type="match status" value="1"/>
</dbReference>